<dbReference type="GO" id="GO:0046872">
    <property type="term" value="F:metal ion binding"/>
    <property type="evidence" value="ECO:0007669"/>
    <property type="project" value="UniProtKB-KW"/>
</dbReference>
<dbReference type="AlphaFoldDB" id="A0A941DJW0"/>
<evidence type="ECO:0000256" key="6">
    <source>
        <dbReference type="ARBA" id="ARBA00023014"/>
    </source>
</evidence>
<reference evidence="9" key="1">
    <citation type="submission" date="2021-04" db="EMBL/GenBank/DDBJ databases">
        <title>novel species isolated from subtropical streams in China.</title>
        <authorList>
            <person name="Lu H."/>
        </authorList>
    </citation>
    <scope>NUCLEOTIDE SEQUENCE</scope>
    <source>
        <strain evidence="9">LFS511W</strain>
    </source>
</reference>
<sequence>MHNPATPQYKTISVYTKFEPFYVRESQGRFTNLRWLCVLLTQMVFFITPWLSWNQRQAVLLDLAARKFYLFGLILYPHDLIYLAMLLIICAFGLFLVTTIAGRVWCGYGCPQSVYTLVMMWIENRTEGNRANRMRLAREGWTAERILRTGSKHLIWLTLSFISGFVFTAWFVPVSDMLQALTQFRFSAGVTTSILLYGGLMYANAGLMRDQFCRYLCPYARFQGSMLDQDSLIISYHPQRGEPRQKPGADRPVNADSCIDCGLCVQVCPSGIDIRKGLQHDCTGCAACIDACDHVMDKLQLPRGLISYSSARQLQESRAGSASPDKPRFLRPRIAVYSLLMLIMCAAAAYLLANRPDVRMDILPDRMLTSREPAPGQFEQVYRLHLLNTREETGNYDLSIENVPALHLQSDNVIRLSPAGAGFISVTVRNTSPLTAGHYRFRFTLRDKQTQRTIVTEPAMFRIPA</sequence>
<name>A0A941DJW0_9BURK</name>
<keyword evidence="7" id="KW-0812">Transmembrane</keyword>
<dbReference type="Pfam" id="PF12801">
    <property type="entry name" value="Fer4_5"/>
    <property type="match status" value="1"/>
</dbReference>
<keyword evidence="7" id="KW-1133">Transmembrane helix</keyword>
<dbReference type="Pfam" id="PF13746">
    <property type="entry name" value="Fer4_18"/>
    <property type="match status" value="1"/>
</dbReference>
<keyword evidence="6" id="KW-0411">Iron-sulfur</keyword>
<keyword evidence="2" id="KW-0004">4Fe-4S</keyword>
<protein>
    <submittedName>
        <fullName evidence="9">Cytochrome c oxidase accessory protein CcoG</fullName>
    </submittedName>
</protein>
<dbReference type="GO" id="GO:0051539">
    <property type="term" value="F:4 iron, 4 sulfur cluster binding"/>
    <property type="evidence" value="ECO:0007669"/>
    <property type="project" value="UniProtKB-KW"/>
</dbReference>
<dbReference type="PANTHER" id="PTHR30176:SF3">
    <property type="entry name" value="FERREDOXIN-TYPE PROTEIN NAPH"/>
    <property type="match status" value="1"/>
</dbReference>
<dbReference type="Gene3D" id="3.30.70.20">
    <property type="match status" value="1"/>
</dbReference>
<dbReference type="InterPro" id="IPR051684">
    <property type="entry name" value="Electron_Trans/Redox"/>
</dbReference>
<evidence type="ECO:0000256" key="7">
    <source>
        <dbReference type="SAM" id="Phobius"/>
    </source>
</evidence>
<feature type="transmembrane region" description="Helical" evidence="7">
    <location>
        <begin position="154"/>
        <end position="172"/>
    </location>
</feature>
<feature type="domain" description="4Fe-4S ferredoxin-type" evidence="8">
    <location>
        <begin position="249"/>
        <end position="277"/>
    </location>
</feature>
<keyword evidence="4" id="KW-0249">Electron transport</keyword>
<comment type="caution">
    <text evidence="9">The sequence shown here is derived from an EMBL/GenBank/DDBJ whole genome shotgun (WGS) entry which is preliminary data.</text>
</comment>
<dbReference type="PROSITE" id="PS51379">
    <property type="entry name" value="4FE4S_FER_2"/>
    <property type="match status" value="1"/>
</dbReference>
<dbReference type="InterPro" id="IPR017900">
    <property type="entry name" value="4Fe4S_Fe_S_CS"/>
</dbReference>
<dbReference type="SUPFAM" id="SSF54862">
    <property type="entry name" value="4Fe-4S ferredoxins"/>
    <property type="match status" value="1"/>
</dbReference>
<keyword evidence="7" id="KW-0472">Membrane</keyword>
<dbReference type="PANTHER" id="PTHR30176">
    <property type="entry name" value="FERREDOXIN-TYPE PROTEIN NAPH"/>
    <property type="match status" value="1"/>
</dbReference>
<keyword evidence="5" id="KW-0408">Iron</keyword>
<gene>
    <name evidence="9" type="primary">ccoG</name>
    <name evidence="9" type="ORF">KDM89_04120</name>
</gene>
<dbReference type="NCBIfam" id="TIGR02745">
    <property type="entry name" value="ccoG_rdxA_fixG"/>
    <property type="match status" value="1"/>
</dbReference>
<evidence type="ECO:0000259" key="8">
    <source>
        <dbReference type="PROSITE" id="PS51379"/>
    </source>
</evidence>
<dbReference type="PROSITE" id="PS00198">
    <property type="entry name" value="4FE4S_FER_1"/>
    <property type="match status" value="1"/>
</dbReference>
<dbReference type="Proteomes" id="UP000680067">
    <property type="component" value="Unassembled WGS sequence"/>
</dbReference>
<accession>A0A941DJW0</accession>
<dbReference type="Gene3D" id="2.60.40.10">
    <property type="entry name" value="Immunoglobulins"/>
    <property type="match status" value="1"/>
</dbReference>
<proteinExistence type="predicted"/>
<evidence type="ECO:0000256" key="3">
    <source>
        <dbReference type="ARBA" id="ARBA00022723"/>
    </source>
</evidence>
<evidence type="ECO:0000256" key="5">
    <source>
        <dbReference type="ARBA" id="ARBA00023004"/>
    </source>
</evidence>
<dbReference type="GO" id="GO:0005886">
    <property type="term" value="C:plasma membrane"/>
    <property type="evidence" value="ECO:0007669"/>
    <property type="project" value="TreeGrafter"/>
</dbReference>
<evidence type="ECO:0000313" key="9">
    <source>
        <dbReference type="EMBL" id="MBR7781320.1"/>
    </source>
</evidence>
<dbReference type="EMBL" id="JAGSPN010000002">
    <property type="protein sequence ID" value="MBR7781320.1"/>
    <property type="molecule type" value="Genomic_DNA"/>
</dbReference>
<keyword evidence="3" id="KW-0479">Metal-binding</keyword>
<dbReference type="InterPro" id="IPR014116">
    <property type="entry name" value="Cyt_c_oxidase_cbb3_FixG"/>
</dbReference>
<evidence type="ECO:0000256" key="2">
    <source>
        <dbReference type="ARBA" id="ARBA00022485"/>
    </source>
</evidence>
<dbReference type="Pfam" id="PF11614">
    <property type="entry name" value="FixG_C"/>
    <property type="match status" value="1"/>
</dbReference>
<dbReference type="InterPro" id="IPR017896">
    <property type="entry name" value="4Fe4S_Fe-S-bd"/>
</dbReference>
<dbReference type="InterPro" id="IPR013783">
    <property type="entry name" value="Ig-like_fold"/>
</dbReference>
<feature type="transmembrane region" description="Helical" evidence="7">
    <location>
        <begin position="33"/>
        <end position="53"/>
    </location>
</feature>
<evidence type="ECO:0000256" key="4">
    <source>
        <dbReference type="ARBA" id="ARBA00022982"/>
    </source>
</evidence>
<keyword evidence="10" id="KW-1185">Reference proteome</keyword>
<organism evidence="9 10">
    <name type="scientific">Undibacterium luofuense</name>
    <dbReference type="NCBI Taxonomy" id="2828733"/>
    <lineage>
        <taxon>Bacteria</taxon>
        <taxon>Pseudomonadati</taxon>
        <taxon>Pseudomonadota</taxon>
        <taxon>Betaproteobacteria</taxon>
        <taxon>Burkholderiales</taxon>
        <taxon>Oxalobacteraceae</taxon>
        <taxon>Undibacterium</taxon>
    </lineage>
</organism>
<evidence type="ECO:0000256" key="1">
    <source>
        <dbReference type="ARBA" id="ARBA00022448"/>
    </source>
</evidence>
<feature type="transmembrane region" description="Helical" evidence="7">
    <location>
        <begin position="80"/>
        <end position="101"/>
    </location>
</feature>
<feature type="transmembrane region" description="Helical" evidence="7">
    <location>
        <begin position="184"/>
        <end position="205"/>
    </location>
</feature>
<keyword evidence="1" id="KW-0813">Transport</keyword>
<evidence type="ECO:0000313" key="10">
    <source>
        <dbReference type="Proteomes" id="UP000680067"/>
    </source>
</evidence>
<dbReference type="InterPro" id="IPR032879">
    <property type="entry name" value="FixG_C"/>
</dbReference>
<dbReference type="RefSeq" id="WP_212686685.1">
    <property type="nucleotide sequence ID" value="NZ_JAGSPN010000002.1"/>
</dbReference>
<feature type="transmembrane region" description="Helical" evidence="7">
    <location>
        <begin position="334"/>
        <end position="353"/>
    </location>
</feature>